<dbReference type="EMBL" id="CM004402">
    <property type="protein sequence ID" value="OAY26464.1"/>
    <property type="molecule type" value="Genomic_DNA"/>
</dbReference>
<reference evidence="1" key="1">
    <citation type="submission" date="2016-02" db="EMBL/GenBank/DDBJ databases">
        <title>WGS assembly of Manihot esculenta.</title>
        <authorList>
            <person name="Bredeson J.V."/>
            <person name="Prochnik S.E."/>
            <person name="Lyons J.B."/>
            <person name="Schmutz J."/>
            <person name="Grimwood J."/>
            <person name="Vrebalov J."/>
            <person name="Bart R.S."/>
            <person name="Amuge T."/>
            <person name="Ferguson M.E."/>
            <person name="Green R."/>
            <person name="Putnam N."/>
            <person name="Stites J."/>
            <person name="Rounsley S."/>
            <person name="Rokhsar D.S."/>
        </authorList>
    </citation>
    <scope>NUCLEOTIDE SEQUENCE [LARGE SCALE GENOMIC DNA]</scope>
    <source>
        <tissue evidence="1">Leaf</tissue>
    </source>
</reference>
<name>A0A2C9U9Z8_MANES</name>
<evidence type="ECO:0008006" key="2">
    <source>
        <dbReference type="Google" id="ProtNLM"/>
    </source>
</evidence>
<sequence length="254" mass="28912">MDELITYPQVVELRTNLVIDNQSTNPLVDKEGEQVLNLDPYVVDSTQTPLSQNTGLPSEECFKSYNSLDGFFNVGEDNEEDSTDEDLDICSDEEEFIAILEGSDVDQELRHAIETESQAVDIGFEGLERNNNRYEGKVAGEEEYWGSSDPSSEDLFYYNSHNEDADPPARRRSVSTHYDPECQIPVCELSLIVENAIQFRHVVSKYVMSMEISLKLRPNEPKRVRVICKEGYPWLLFGSLDAQSNNFVIKSYTL</sequence>
<proteinExistence type="predicted"/>
<organism evidence="1">
    <name type="scientific">Manihot esculenta</name>
    <name type="common">Cassava</name>
    <name type="synonym">Jatropha manihot</name>
    <dbReference type="NCBI Taxonomy" id="3983"/>
    <lineage>
        <taxon>Eukaryota</taxon>
        <taxon>Viridiplantae</taxon>
        <taxon>Streptophyta</taxon>
        <taxon>Embryophyta</taxon>
        <taxon>Tracheophyta</taxon>
        <taxon>Spermatophyta</taxon>
        <taxon>Magnoliopsida</taxon>
        <taxon>eudicotyledons</taxon>
        <taxon>Gunneridae</taxon>
        <taxon>Pentapetalae</taxon>
        <taxon>rosids</taxon>
        <taxon>fabids</taxon>
        <taxon>Malpighiales</taxon>
        <taxon>Euphorbiaceae</taxon>
        <taxon>Crotonoideae</taxon>
        <taxon>Manihoteae</taxon>
        <taxon>Manihot</taxon>
    </lineage>
</organism>
<evidence type="ECO:0000313" key="1">
    <source>
        <dbReference type="EMBL" id="OAY26464.1"/>
    </source>
</evidence>
<accession>A0A2C9U9Z8</accession>
<gene>
    <name evidence="1" type="ORF">MANES_16G049500</name>
</gene>
<protein>
    <recommendedName>
        <fullName evidence="2">Transposase MuDR plant domain-containing protein</fullName>
    </recommendedName>
</protein>
<dbReference type="AlphaFoldDB" id="A0A2C9U9Z8"/>